<reference evidence="1 2" key="1">
    <citation type="submission" date="2018-08" db="EMBL/GenBank/DDBJ databases">
        <title>Bacillus jemisoniae sp. nov., Bacillus chryseoplanitiae sp. nov., Bacillus resnikiae sp. nov., and Bacillus frankliniae sp. nov., isolated from Viking spacecraft and associated surfaces.</title>
        <authorList>
            <person name="Seuylemezian A."/>
            <person name="Vaishampayan P."/>
        </authorList>
    </citation>
    <scope>NUCLEOTIDE SEQUENCE [LARGE SCALE GENOMIC DNA]</scope>
    <source>
        <strain evidence="1 2">JJ-247</strain>
    </source>
</reference>
<evidence type="ECO:0000313" key="2">
    <source>
        <dbReference type="Proteomes" id="UP000265816"/>
    </source>
</evidence>
<sequence length="59" mass="6885">MNQKLNIRPLGYKETLQISAYHYTEIDASAKNNEKIFERCMTHDTANKLFVNTKVNPKL</sequence>
<organism evidence="1 2">
    <name type="scientific">Mesobacillus zeae</name>
    <dbReference type="NCBI Taxonomy" id="1917180"/>
    <lineage>
        <taxon>Bacteria</taxon>
        <taxon>Bacillati</taxon>
        <taxon>Bacillota</taxon>
        <taxon>Bacilli</taxon>
        <taxon>Bacillales</taxon>
        <taxon>Bacillaceae</taxon>
        <taxon>Mesobacillus</taxon>
    </lineage>
</organism>
<proteinExistence type="predicted"/>
<keyword evidence="2" id="KW-1185">Reference proteome</keyword>
<accession>A0A398AV73</accession>
<comment type="caution">
    <text evidence="1">The sequence shown here is derived from an EMBL/GenBank/DDBJ whole genome shotgun (WGS) entry which is preliminary data.</text>
</comment>
<gene>
    <name evidence="1" type="ORF">D1970_21290</name>
</gene>
<protein>
    <submittedName>
        <fullName evidence="1">Uncharacterized protein</fullName>
    </submittedName>
</protein>
<evidence type="ECO:0000313" key="1">
    <source>
        <dbReference type="EMBL" id="RID81629.1"/>
    </source>
</evidence>
<dbReference type="Proteomes" id="UP000265816">
    <property type="component" value="Unassembled WGS sequence"/>
</dbReference>
<dbReference type="EMBL" id="QWVT01000054">
    <property type="protein sequence ID" value="RID81629.1"/>
    <property type="molecule type" value="Genomic_DNA"/>
</dbReference>
<name>A0A398AV73_9BACI</name>
<dbReference type="RefSeq" id="WP_119114855.1">
    <property type="nucleotide sequence ID" value="NZ_CBCSEO010000041.1"/>
</dbReference>
<dbReference type="AlphaFoldDB" id="A0A398AV73"/>